<evidence type="ECO:0000313" key="1">
    <source>
        <dbReference type="EMBL" id="KAJ4712225.1"/>
    </source>
</evidence>
<organism evidence="1 2">
    <name type="scientific">Melia azedarach</name>
    <name type="common">Chinaberry tree</name>
    <dbReference type="NCBI Taxonomy" id="155640"/>
    <lineage>
        <taxon>Eukaryota</taxon>
        <taxon>Viridiplantae</taxon>
        <taxon>Streptophyta</taxon>
        <taxon>Embryophyta</taxon>
        <taxon>Tracheophyta</taxon>
        <taxon>Spermatophyta</taxon>
        <taxon>Magnoliopsida</taxon>
        <taxon>eudicotyledons</taxon>
        <taxon>Gunneridae</taxon>
        <taxon>Pentapetalae</taxon>
        <taxon>rosids</taxon>
        <taxon>malvids</taxon>
        <taxon>Sapindales</taxon>
        <taxon>Meliaceae</taxon>
        <taxon>Melia</taxon>
    </lineage>
</organism>
<accession>A0ACC1XLG3</accession>
<dbReference type="Proteomes" id="UP001164539">
    <property type="component" value="Chromosome 8"/>
</dbReference>
<proteinExistence type="predicted"/>
<sequence>MYSQQLSCDPVISSSRNDVAGNGSPESQQQLPYHDMIPDHRNHVAANGSPESQQQATTKSGHDSLSRKSLWQEMAPGNSQTLLKYDTISRSANHIAVNASPQQLLPNQNLELVPNSGLMLPRSQNLDFGSMYIITENTSDTQPLLLEEFNAGRSYSGLNNAASSTLQSPVYSGQGSSYSNCSNSGGDSLNSQFGSGQVNYPISLQRDFQNKYSVQETRGTPIPHFNSSKPDRGVHVKDINGMAIEAWENEVAEDDIR</sequence>
<comment type="caution">
    <text evidence="1">The sequence shown here is derived from an EMBL/GenBank/DDBJ whole genome shotgun (WGS) entry which is preliminary data.</text>
</comment>
<name>A0ACC1XLG3_MELAZ</name>
<keyword evidence="2" id="KW-1185">Reference proteome</keyword>
<dbReference type="EMBL" id="CM051401">
    <property type="protein sequence ID" value="KAJ4712225.1"/>
    <property type="molecule type" value="Genomic_DNA"/>
</dbReference>
<gene>
    <name evidence="1" type="ORF">OWV82_014508</name>
</gene>
<reference evidence="1 2" key="1">
    <citation type="journal article" date="2023" name="Science">
        <title>Complex scaffold remodeling in plant triterpene biosynthesis.</title>
        <authorList>
            <person name="De La Pena R."/>
            <person name="Hodgson H."/>
            <person name="Liu J.C."/>
            <person name="Stephenson M.J."/>
            <person name="Martin A.C."/>
            <person name="Owen C."/>
            <person name="Harkess A."/>
            <person name="Leebens-Mack J."/>
            <person name="Jimenez L.E."/>
            <person name="Osbourn A."/>
            <person name="Sattely E.S."/>
        </authorList>
    </citation>
    <scope>NUCLEOTIDE SEQUENCE [LARGE SCALE GENOMIC DNA]</scope>
    <source>
        <strain evidence="2">cv. JPN11</strain>
        <tissue evidence="1">Leaf</tissue>
    </source>
</reference>
<protein>
    <submittedName>
        <fullName evidence="1">NAC domain containing protein</fullName>
    </submittedName>
</protein>
<evidence type="ECO:0000313" key="2">
    <source>
        <dbReference type="Proteomes" id="UP001164539"/>
    </source>
</evidence>